<evidence type="ECO:0000313" key="1">
    <source>
        <dbReference type="EMBL" id="QDT59396.1"/>
    </source>
</evidence>
<dbReference type="Proteomes" id="UP000315003">
    <property type="component" value="Chromosome"/>
</dbReference>
<organism evidence="1 2">
    <name type="scientific">Stieleria bergensis</name>
    <dbReference type="NCBI Taxonomy" id="2528025"/>
    <lineage>
        <taxon>Bacteria</taxon>
        <taxon>Pseudomonadati</taxon>
        <taxon>Planctomycetota</taxon>
        <taxon>Planctomycetia</taxon>
        <taxon>Pirellulales</taxon>
        <taxon>Pirellulaceae</taxon>
        <taxon>Stieleria</taxon>
    </lineage>
</organism>
<dbReference type="EMBL" id="CP036272">
    <property type="protein sequence ID" value="QDT59396.1"/>
    <property type="molecule type" value="Genomic_DNA"/>
</dbReference>
<name>A0A517STE2_9BACT</name>
<evidence type="ECO:0000313" key="2">
    <source>
        <dbReference type="Proteomes" id="UP000315003"/>
    </source>
</evidence>
<protein>
    <submittedName>
        <fullName evidence="1">Uncharacterized protein</fullName>
    </submittedName>
</protein>
<sequence length="543" mass="60770">MTHAHGRFESATLPKEEAARTICCPTRSRWQDAAGNTPGELGRWIRSIATKLESENLAEDSRIVIGDQTADCDIQQKTANIVWAIHHPDRPVQQRPEIFLQDTETRTLVADEVRERLRPCERVLENLLLRSGYAQSRLATELPLLGKVLSMDDDTSVPASAPVLEICLDDFPGTVENSQILHSSDRFSDLGGQISMRPNRIGAAFEPLGRTVSDLRRGALGSVPVSFGRSDTMHLAFERMLQKGEPSRFSISHAEPVHENESRNIEIAAIAITEYGIPDFRTVAIVDATISNAGRPIEHRTIPAGENGFFAFRHSETHISSCIARNLRIGLDNFPWWFLTDDRISRRNPLQTVRTSYRSDNELIANLLLPLSTAIGQPLAYGQGVSTRVLHQPANTGHRPNLPEQAAASLVGAMIAVQVQRHLEFSPGGVASLPEISDSYKLPKDAAVGVFEQLESLATSCLRVANAETSLPDTITWCEAMYGDLSRRLADFNLSVFKAELDIEARDQLRFYRDVLLWYPRVRRYIIDEMVRKDRFPVKRYID</sequence>
<accession>A0A517STE2</accession>
<dbReference type="AlphaFoldDB" id="A0A517STE2"/>
<proteinExistence type="predicted"/>
<keyword evidence="2" id="KW-1185">Reference proteome</keyword>
<reference evidence="1 2" key="1">
    <citation type="submission" date="2019-02" db="EMBL/GenBank/DDBJ databases">
        <title>Deep-cultivation of Planctomycetes and their phenomic and genomic characterization uncovers novel biology.</title>
        <authorList>
            <person name="Wiegand S."/>
            <person name="Jogler M."/>
            <person name="Boedeker C."/>
            <person name="Pinto D."/>
            <person name="Vollmers J."/>
            <person name="Rivas-Marin E."/>
            <person name="Kohn T."/>
            <person name="Peeters S.H."/>
            <person name="Heuer A."/>
            <person name="Rast P."/>
            <person name="Oberbeckmann S."/>
            <person name="Bunk B."/>
            <person name="Jeske O."/>
            <person name="Meyerdierks A."/>
            <person name="Storesund J.E."/>
            <person name="Kallscheuer N."/>
            <person name="Luecker S."/>
            <person name="Lage O.M."/>
            <person name="Pohl T."/>
            <person name="Merkel B.J."/>
            <person name="Hornburger P."/>
            <person name="Mueller R.-W."/>
            <person name="Bruemmer F."/>
            <person name="Labrenz M."/>
            <person name="Spormann A.M."/>
            <person name="Op den Camp H."/>
            <person name="Overmann J."/>
            <person name="Amann R."/>
            <person name="Jetten M.S.M."/>
            <person name="Mascher T."/>
            <person name="Medema M.H."/>
            <person name="Devos D.P."/>
            <person name="Kaster A.-K."/>
            <person name="Ovreas L."/>
            <person name="Rohde M."/>
            <person name="Galperin M.Y."/>
            <person name="Jogler C."/>
        </authorList>
    </citation>
    <scope>NUCLEOTIDE SEQUENCE [LARGE SCALE GENOMIC DNA]</scope>
    <source>
        <strain evidence="1 2">SV_7m_r</strain>
    </source>
</reference>
<gene>
    <name evidence="1" type="ORF">SV7mr_19030</name>
</gene>